<evidence type="ECO:0000256" key="3">
    <source>
        <dbReference type="ARBA" id="ARBA00023082"/>
    </source>
</evidence>
<dbReference type="GO" id="GO:0003677">
    <property type="term" value="F:DNA binding"/>
    <property type="evidence" value="ECO:0007669"/>
    <property type="project" value="InterPro"/>
</dbReference>
<evidence type="ECO:0000256" key="1">
    <source>
        <dbReference type="ARBA" id="ARBA00010641"/>
    </source>
</evidence>
<dbReference type="Gene3D" id="1.10.10.10">
    <property type="entry name" value="Winged helix-like DNA-binding domain superfamily/Winged helix DNA-binding domain"/>
    <property type="match status" value="1"/>
</dbReference>
<evidence type="ECO:0000256" key="2">
    <source>
        <dbReference type="ARBA" id="ARBA00023015"/>
    </source>
</evidence>
<reference evidence="6 7" key="1">
    <citation type="journal article" date="2015" name="Proc. Natl. Acad. Sci. U.S.A.">
        <title>Expanded metabolic versatility of ubiquitous nitrite-oxidizing bacteria from the genus Nitrospira.</title>
        <authorList>
            <person name="Koch H."/>
            <person name="Lucker S."/>
            <person name="Albertsen M."/>
            <person name="Kitzinger K."/>
            <person name="Herbold C."/>
            <person name="Spieck E."/>
            <person name="Nielsen P.H."/>
            <person name="Wagner M."/>
            <person name="Daims H."/>
        </authorList>
    </citation>
    <scope>NUCLEOTIDE SEQUENCE [LARGE SCALE GENOMIC DNA]</scope>
    <source>
        <strain evidence="6 7">NSP M-1</strain>
    </source>
</reference>
<keyword evidence="2" id="KW-0805">Transcription regulation</keyword>
<evidence type="ECO:0000256" key="4">
    <source>
        <dbReference type="ARBA" id="ARBA00023163"/>
    </source>
</evidence>
<dbReference type="KEGG" id="nmv:NITMOv2_4567"/>
<evidence type="ECO:0000313" key="7">
    <source>
        <dbReference type="Proteomes" id="UP000069205"/>
    </source>
</evidence>
<evidence type="ECO:0000313" key="6">
    <source>
        <dbReference type="EMBL" id="ALA60940.1"/>
    </source>
</evidence>
<protein>
    <submittedName>
        <fullName evidence="6">Putative RNA polymerase sigma-E factor</fullName>
    </submittedName>
</protein>
<dbReference type="PATRIC" id="fig|42253.5.peg.4504"/>
<dbReference type="Pfam" id="PF08281">
    <property type="entry name" value="Sigma70_r4_2"/>
    <property type="match status" value="1"/>
</dbReference>
<dbReference type="Proteomes" id="UP000069205">
    <property type="component" value="Chromosome"/>
</dbReference>
<keyword evidence="3" id="KW-0731">Sigma factor</keyword>
<name>A0A0K2GJ30_NITMO</name>
<dbReference type="SUPFAM" id="SSF88659">
    <property type="entry name" value="Sigma3 and sigma4 domains of RNA polymerase sigma factors"/>
    <property type="match status" value="1"/>
</dbReference>
<accession>A0A0K2GJ30</accession>
<dbReference type="Gene3D" id="1.10.1740.10">
    <property type="match status" value="1"/>
</dbReference>
<dbReference type="STRING" id="42253.NITMOv2_4567"/>
<dbReference type="InterPro" id="IPR013325">
    <property type="entry name" value="RNA_pol_sigma_r2"/>
</dbReference>
<comment type="similarity">
    <text evidence="1">Belongs to the sigma-70 factor family. ECF subfamily.</text>
</comment>
<dbReference type="AlphaFoldDB" id="A0A0K2GJ30"/>
<keyword evidence="4" id="KW-0804">Transcription</keyword>
<dbReference type="InterPro" id="IPR013324">
    <property type="entry name" value="RNA_pol_sigma_r3/r4-like"/>
</dbReference>
<dbReference type="NCBIfam" id="NF006550">
    <property type="entry name" value="PRK09047.1"/>
    <property type="match status" value="1"/>
</dbReference>
<sequence length="203" mass="23157">MSAMDLVILVPDHRVPVTRRCSTLEDSRALDRFLASVERRAFRMAFIATGQEEDAHDLVQDAMLKLVERYAGCGEAGWAPLFHRILQSKIRDWYRRTKVRSRWRLWLGRGDESEEADDPLESIADTATPSVEHQVKTKQAAAALEEALRSLPLRQQQAFLLRAWEELDVAQTAAAMGCSEGSVKTHYFRAVQTLRKRLGSHWP</sequence>
<dbReference type="InterPro" id="IPR039425">
    <property type="entry name" value="RNA_pol_sigma-70-like"/>
</dbReference>
<dbReference type="PANTHER" id="PTHR43133">
    <property type="entry name" value="RNA POLYMERASE ECF-TYPE SIGMA FACTO"/>
    <property type="match status" value="1"/>
</dbReference>
<dbReference type="NCBIfam" id="TIGR02937">
    <property type="entry name" value="sigma70-ECF"/>
    <property type="match status" value="1"/>
</dbReference>
<dbReference type="InterPro" id="IPR013249">
    <property type="entry name" value="RNA_pol_sigma70_r4_t2"/>
</dbReference>
<dbReference type="GO" id="GO:0016987">
    <property type="term" value="F:sigma factor activity"/>
    <property type="evidence" value="ECO:0007669"/>
    <property type="project" value="UniProtKB-KW"/>
</dbReference>
<evidence type="ECO:0000259" key="5">
    <source>
        <dbReference type="Pfam" id="PF08281"/>
    </source>
</evidence>
<dbReference type="SUPFAM" id="SSF88946">
    <property type="entry name" value="Sigma2 domain of RNA polymerase sigma factors"/>
    <property type="match status" value="1"/>
</dbReference>
<dbReference type="InterPro" id="IPR036388">
    <property type="entry name" value="WH-like_DNA-bd_sf"/>
</dbReference>
<feature type="domain" description="RNA polymerase sigma factor 70 region 4 type 2" evidence="5">
    <location>
        <begin position="143"/>
        <end position="194"/>
    </location>
</feature>
<organism evidence="6 7">
    <name type="scientific">Nitrospira moscoviensis</name>
    <dbReference type="NCBI Taxonomy" id="42253"/>
    <lineage>
        <taxon>Bacteria</taxon>
        <taxon>Pseudomonadati</taxon>
        <taxon>Nitrospirota</taxon>
        <taxon>Nitrospiria</taxon>
        <taxon>Nitrospirales</taxon>
        <taxon>Nitrospiraceae</taxon>
        <taxon>Nitrospira</taxon>
    </lineage>
</organism>
<dbReference type="InterPro" id="IPR014284">
    <property type="entry name" value="RNA_pol_sigma-70_dom"/>
</dbReference>
<dbReference type="PANTHER" id="PTHR43133:SF64">
    <property type="entry name" value="ECF SIGMA FACTOR"/>
    <property type="match status" value="1"/>
</dbReference>
<keyword evidence="7" id="KW-1185">Reference proteome</keyword>
<dbReference type="EMBL" id="CP011801">
    <property type="protein sequence ID" value="ALA60940.1"/>
    <property type="molecule type" value="Genomic_DNA"/>
</dbReference>
<dbReference type="GO" id="GO:0006352">
    <property type="term" value="P:DNA-templated transcription initiation"/>
    <property type="evidence" value="ECO:0007669"/>
    <property type="project" value="InterPro"/>
</dbReference>
<proteinExistence type="inferred from homology"/>
<gene>
    <name evidence="6" type="ORF">NITMOv2_4567</name>
</gene>